<dbReference type="PANTHER" id="PTHR10357">
    <property type="entry name" value="ALPHA-AMYLASE FAMILY MEMBER"/>
    <property type="match status" value="1"/>
</dbReference>
<dbReference type="RefSeq" id="XP_026677799.1">
    <property type="nucleotide sequence ID" value="XM_026821998.1"/>
</dbReference>
<dbReference type="InterPro" id="IPR006047">
    <property type="entry name" value="GH13_cat_dom"/>
</dbReference>
<evidence type="ECO:0000259" key="3">
    <source>
        <dbReference type="SMART" id="SM00642"/>
    </source>
</evidence>
<dbReference type="Gene3D" id="3.90.400.10">
    <property type="entry name" value="Oligo-1,6-glucosidase, Domain 2"/>
    <property type="match status" value="1"/>
</dbReference>
<accession>A0A3Q0INC0</accession>
<dbReference type="Proteomes" id="UP000079169">
    <property type="component" value="Unplaced"/>
</dbReference>
<dbReference type="KEGG" id="dci:108252122"/>
<dbReference type="PaxDb" id="121845-A0A3Q0INC0"/>
<dbReference type="EC" id="3.2.1.20" evidence="2"/>
<reference evidence="5" key="1">
    <citation type="submission" date="2025-08" db="UniProtKB">
        <authorList>
            <consortium name="RefSeq"/>
        </authorList>
    </citation>
    <scope>IDENTIFICATION</scope>
</reference>
<dbReference type="STRING" id="121845.A0A3Q0INC0"/>
<dbReference type="AlphaFoldDB" id="A0A3Q0INC0"/>
<name>A0A3Q0INC0_DIACI</name>
<dbReference type="InterPro" id="IPR045857">
    <property type="entry name" value="O16G_dom_2"/>
</dbReference>
<organism evidence="4 5">
    <name type="scientific">Diaphorina citri</name>
    <name type="common">Asian citrus psyllid</name>
    <dbReference type="NCBI Taxonomy" id="121845"/>
    <lineage>
        <taxon>Eukaryota</taxon>
        <taxon>Metazoa</taxon>
        <taxon>Ecdysozoa</taxon>
        <taxon>Arthropoda</taxon>
        <taxon>Hexapoda</taxon>
        <taxon>Insecta</taxon>
        <taxon>Pterygota</taxon>
        <taxon>Neoptera</taxon>
        <taxon>Paraneoptera</taxon>
        <taxon>Hemiptera</taxon>
        <taxon>Sternorrhyncha</taxon>
        <taxon>Psylloidea</taxon>
        <taxon>Psyllidae</taxon>
        <taxon>Diaphorininae</taxon>
        <taxon>Diaphorina</taxon>
    </lineage>
</organism>
<keyword evidence="4" id="KW-1185">Reference proteome</keyword>
<dbReference type="Gene3D" id="2.60.40.1180">
    <property type="entry name" value="Golgi alpha-mannosidase II"/>
    <property type="match status" value="1"/>
</dbReference>
<dbReference type="GO" id="GO:0004558">
    <property type="term" value="F:alpha-1,4-glucosidase activity"/>
    <property type="evidence" value="ECO:0007669"/>
    <property type="project" value="UniProtKB-EC"/>
</dbReference>
<evidence type="ECO:0000313" key="4">
    <source>
        <dbReference type="Proteomes" id="UP000079169"/>
    </source>
</evidence>
<evidence type="ECO:0000313" key="5">
    <source>
        <dbReference type="RefSeq" id="XP_026677799.1"/>
    </source>
</evidence>
<gene>
    <name evidence="5" type="primary">LOC108252122</name>
</gene>
<comment type="catalytic activity">
    <reaction evidence="1">
        <text>Hydrolysis of terminal, non-reducing (1-&gt;4)-linked alpha-D-glucose residues with release of alpha-D-glucose.</text>
        <dbReference type="EC" id="3.2.1.20"/>
    </reaction>
</comment>
<dbReference type="Pfam" id="PF00128">
    <property type="entry name" value="Alpha-amylase"/>
    <property type="match status" value="3"/>
</dbReference>
<dbReference type="GeneID" id="108252122"/>
<dbReference type="InterPro" id="IPR017853">
    <property type="entry name" value="GH"/>
</dbReference>
<evidence type="ECO:0000256" key="2">
    <source>
        <dbReference type="ARBA" id="ARBA00012741"/>
    </source>
</evidence>
<sequence length="616" mass="71377">MKLILDFVPNHTSDQHIWFQKSVAKVEPYTDYFIWKDGKVVNGVRQPPNNWVSLCRSMSQWGLSHNILKFWLDHGVDGFRFDSVPFLVEDDALLDEPLSGNPDFEPTDHDYLSHNYTMDQPGTYEVIYRIRKLFDSYKYVDGQTRYRLLILPVLLLVANLGNITGRRLPPLDWWQTDIIYQIYPRSFKDINGDGVGDLKGKIQWDKESRVMFTPDFFIPLSYIQFHLQNILKFWLDHGVDGFRFDSVPFLVEDDALLDEPLSGNPDFEPTDHDYLSHNYTMDQPGTYEVIYRIRKLFDSYKYVDGQTRIFITECYSNTVDNLMRYYGNSTVRGAHFPFNFLPITHLNRQSTAVDFQDIIMTWQNNLPANMWGNWVIGNHDQKRAATRFDPELIDGLHMISLLLPGTTITYNGDELGMEDSFTRWDQTVDPQALGVGPKRYTQFTRDGCRSPFQWDGTINAGFTSGLYAWLPVNPNYYRNNLALQKQNNRSHYYVYKSLAMLKKSATIQRGDLEVFTLSEWVLGFVRSFGDHPTYAVVINLGSELEWGDLESKRETLPPEMIVYAASKNSEVGPGEKVRTNKILLRPKQALVLTTLGLNLDVGSPREIRSYFTPEHI</sequence>
<dbReference type="SUPFAM" id="SSF51445">
    <property type="entry name" value="(Trans)glycosidases"/>
    <property type="match status" value="2"/>
</dbReference>
<feature type="domain" description="Glycosyl hydrolase family 13 catalytic" evidence="3">
    <location>
        <begin position="1"/>
        <end position="449"/>
    </location>
</feature>
<dbReference type="SMART" id="SM00642">
    <property type="entry name" value="Aamy"/>
    <property type="match status" value="1"/>
</dbReference>
<proteinExistence type="predicted"/>
<evidence type="ECO:0000256" key="1">
    <source>
        <dbReference type="ARBA" id="ARBA00001657"/>
    </source>
</evidence>
<protein>
    <recommendedName>
        <fullName evidence="2">alpha-glucosidase</fullName>
        <ecNumber evidence="2">3.2.1.20</ecNumber>
    </recommendedName>
</protein>
<dbReference type="InterPro" id="IPR013780">
    <property type="entry name" value="Glyco_hydro_b"/>
</dbReference>
<dbReference type="PANTHER" id="PTHR10357:SF179">
    <property type="entry name" value="NEUTRAL AND BASIC AMINO ACID TRANSPORT PROTEIN RBAT"/>
    <property type="match status" value="1"/>
</dbReference>
<dbReference type="GO" id="GO:0005975">
    <property type="term" value="P:carbohydrate metabolic process"/>
    <property type="evidence" value="ECO:0007669"/>
    <property type="project" value="InterPro"/>
</dbReference>
<dbReference type="Gene3D" id="3.20.20.80">
    <property type="entry name" value="Glycosidases"/>
    <property type="match status" value="4"/>
</dbReference>
<dbReference type="CDD" id="cd00551">
    <property type="entry name" value="AmyAc_family"/>
    <property type="match status" value="1"/>
</dbReference>